<dbReference type="RefSeq" id="WP_345056097.1">
    <property type="nucleotide sequence ID" value="NZ_BAABDK010000023.1"/>
</dbReference>
<sequence length="85" mass="9731">MLALIASLSHTDFNLIDIEDFSELLKQAAVPSERGSFVISLPNKQQDYGQEINFELVQQSGHRNKIHMEFNNSGKLTDFHLQTHF</sequence>
<gene>
    <name evidence="1" type="ORF">GCM10022409_30130</name>
</gene>
<keyword evidence="2" id="KW-1185">Reference proteome</keyword>
<protein>
    <submittedName>
        <fullName evidence="1">Uncharacterized protein</fullName>
    </submittedName>
</protein>
<name>A0ABP7UFU1_9BACT</name>
<evidence type="ECO:0000313" key="1">
    <source>
        <dbReference type="EMBL" id="GAA4042092.1"/>
    </source>
</evidence>
<reference evidence="2" key="1">
    <citation type="journal article" date="2019" name="Int. J. Syst. Evol. Microbiol.">
        <title>The Global Catalogue of Microorganisms (GCM) 10K type strain sequencing project: providing services to taxonomists for standard genome sequencing and annotation.</title>
        <authorList>
            <consortium name="The Broad Institute Genomics Platform"/>
            <consortium name="The Broad Institute Genome Sequencing Center for Infectious Disease"/>
            <person name="Wu L."/>
            <person name="Ma J."/>
        </authorList>
    </citation>
    <scope>NUCLEOTIDE SEQUENCE [LARGE SCALE GENOMIC DNA]</scope>
    <source>
        <strain evidence="2">JCM 17225</strain>
    </source>
</reference>
<comment type="caution">
    <text evidence="1">The sequence shown here is derived from an EMBL/GenBank/DDBJ whole genome shotgun (WGS) entry which is preliminary data.</text>
</comment>
<accession>A0ABP7UFU1</accession>
<evidence type="ECO:0000313" key="2">
    <source>
        <dbReference type="Proteomes" id="UP001501469"/>
    </source>
</evidence>
<dbReference type="EMBL" id="BAABDK010000023">
    <property type="protein sequence ID" value="GAA4042092.1"/>
    <property type="molecule type" value="Genomic_DNA"/>
</dbReference>
<organism evidence="1 2">
    <name type="scientific">Hymenobacter glaciei</name>
    <dbReference type="NCBI Taxonomy" id="877209"/>
    <lineage>
        <taxon>Bacteria</taxon>
        <taxon>Pseudomonadati</taxon>
        <taxon>Bacteroidota</taxon>
        <taxon>Cytophagia</taxon>
        <taxon>Cytophagales</taxon>
        <taxon>Hymenobacteraceae</taxon>
        <taxon>Hymenobacter</taxon>
    </lineage>
</organism>
<proteinExistence type="predicted"/>
<dbReference type="Proteomes" id="UP001501469">
    <property type="component" value="Unassembled WGS sequence"/>
</dbReference>